<keyword evidence="1" id="KW-0812">Transmembrane</keyword>
<sequence>MKVAEFFNFLNIAAKYHQIKPNDDEDNLNNCANAGQISDVDGQVVTMRKTHVKGTTFFLIFVVFLFAINYIIPKQRNMFFLLHFNNTTSQVVSQPINISNESNFKPIILGWNNFLYYDNIMVILTGMYNISECPYECEYSTNKDLYMNASIIIYFIRTEHNELPKSRSPNQLYIFCLHESPSYTYELFNVLFK</sequence>
<proteinExistence type="predicted"/>
<dbReference type="Proteomes" id="UP000095281">
    <property type="component" value="Unplaced"/>
</dbReference>
<protein>
    <submittedName>
        <fullName evidence="4">Glyco_tran_10_N domain-containing protein</fullName>
    </submittedName>
</protein>
<dbReference type="InterPro" id="IPR031481">
    <property type="entry name" value="Glyco_tran_10_N"/>
</dbReference>
<evidence type="ECO:0000259" key="2">
    <source>
        <dbReference type="Pfam" id="PF17039"/>
    </source>
</evidence>
<dbReference type="WBParaSite" id="MhA1_Contig1104.frz3.fgene2">
    <property type="protein sequence ID" value="MhA1_Contig1104.frz3.fgene2"/>
    <property type="gene ID" value="MhA1_Contig1104.frz3.fgene2"/>
</dbReference>
<keyword evidence="1" id="KW-1133">Transmembrane helix</keyword>
<dbReference type="AlphaFoldDB" id="A0A1I8AZ71"/>
<evidence type="ECO:0000313" key="4">
    <source>
        <dbReference type="WBParaSite" id="MhA1_Contig1104.frz3.fgene2"/>
    </source>
</evidence>
<evidence type="ECO:0000313" key="3">
    <source>
        <dbReference type="Proteomes" id="UP000095281"/>
    </source>
</evidence>
<keyword evidence="1" id="KW-0472">Membrane</keyword>
<dbReference type="Pfam" id="PF17039">
    <property type="entry name" value="Glyco_tran_10_N"/>
    <property type="match status" value="1"/>
</dbReference>
<name>A0A1I8AZ71_MELHA</name>
<accession>A0A1I8AZ71</accession>
<evidence type="ECO:0000256" key="1">
    <source>
        <dbReference type="SAM" id="Phobius"/>
    </source>
</evidence>
<dbReference type="SUPFAM" id="SSF53756">
    <property type="entry name" value="UDP-Glycosyltransferase/glycogen phosphorylase"/>
    <property type="match status" value="1"/>
</dbReference>
<feature type="domain" description="Fucosyltransferase N-terminal" evidence="2">
    <location>
        <begin position="105"/>
        <end position="187"/>
    </location>
</feature>
<keyword evidence="3" id="KW-1185">Reference proteome</keyword>
<organism evidence="3 4">
    <name type="scientific">Meloidogyne hapla</name>
    <name type="common">Root-knot nematode worm</name>
    <dbReference type="NCBI Taxonomy" id="6305"/>
    <lineage>
        <taxon>Eukaryota</taxon>
        <taxon>Metazoa</taxon>
        <taxon>Ecdysozoa</taxon>
        <taxon>Nematoda</taxon>
        <taxon>Chromadorea</taxon>
        <taxon>Rhabditida</taxon>
        <taxon>Tylenchina</taxon>
        <taxon>Tylenchomorpha</taxon>
        <taxon>Tylenchoidea</taxon>
        <taxon>Meloidogynidae</taxon>
        <taxon>Meloidogyninae</taxon>
        <taxon>Meloidogyne</taxon>
    </lineage>
</organism>
<feature type="transmembrane region" description="Helical" evidence="1">
    <location>
        <begin position="54"/>
        <end position="72"/>
    </location>
</feature>
<reference evidence="4" key="1">
    <citation type="submission" date="2016-11" db="UniProtKB">
        <authorList>
            <consortium name="WormBaseParasite"/>
        </authorList>
    </citation>
    <scope>IDENTIFICATION</scope>
</reference>